<keyword evidence="4" id="KW-0378">Hydrolase</keyword>
<dbReference type="GO" id="GO:0004252">
    <property type="term" value="F:serine-type endopeptidase activity"/>
    <property type="evidence" value="ECO:0007669"/>
    <property type="project" value="TreeGrafter"/>
</dbReference>
<dbReference type="GO" id="GO:0005737">
    <property type="term" value="C:cytoplasm"/>
    <property type="evidence" value="ECO:0007669"/>
    <property type="project" value="UniProtKB-SubCell"/>
</dbReference>
<comment type="subcellular location">
    <subcellularLocation>
        <location evidence="1">Cytoplasm</location>
    </subcellularLocation>
</comment>
<dbReference type="PANTHER" id="PTHR42776:SF4">
    <property type="entry name" value="ACYLAMINO-ACID-RELEASING ENZYME"/>
    <property type="match status" value="1"/>
</dbReference>
<comment type="similarity">
    <text evidence="2">Belongs to the peptidase S9C family.</text>
</comment>
<evidence type="ECO:0000259" key="6">
    <source>
        <dbReference type="Pfam" id="PF19283"/>
    </source>
</evidence>
<proteinExistence type="inferred from homology"/>
<evidence type="ECO:0000256" key="4">
    <source>
        <dbReference type="ARBA" id="ARBA00022801"/>
    </source>
</evidence>
<comment type="caution">
    <text evidence="7">The sequence shown here is derived from an EMBL/GenBank/DDBJ whole genome shotgun (WGS) entry which is preliminary data.</text>
</comment>
<reference evidence="7" key="1">
    <citation type="submission" date="2021-01" db="EMBL/GenBank/DDBJ databases">
        <authorList>
            <consortium name="Genoscope - CEA"/>
            <person name="William W."/>
        </authorList>
    </citation>
    <scope>NUCLEOTIDE SEQUENCE</scope>
</reference>
<dbReference type="GO" id="GO:0006508">
    <property type="term" value="P:proteolysis"/>
    <property type="evidence" value="ECO:0007669"/>
    <property type="project" value="InterPro"/>
</dbReference>
<name>A0A8S1PG77_9CILI</name>
<accession>A0A8S1PG77</accession>
<feature type="domain" description="Acylamino-acid-releasing enzyme N-terminal" evidence="6">
    <location>
        <begin position="98"/>
        <end position="445"/>
    </location>
</feature>
<evidence type="ECO:0000256" key="1">
    <source>
        <dbReference type="ARBA" id="ARBA00004496"/>
    </source>
</evidence>
<evidence type="ECO:0008006" key="9">
    <source>
        <dbReference type="Google" id="ProtNLM"/>
    </source>
</evidence>
<organism evidence="7 8">
    <name type="scientific">Paramecium sonneborni</name>
    <dbReference type="NCBI Taxonomy" id="65129"/>
    <lineage>
        <taxon>Eukaryota</taxon>
        <taxon>Sar</taxon>
        <taxon>Alveolata</taxon>
        <taxon>Ciliophora</taxon>
        <taxon>Intramacronucleata</taxon>
        <taxon>Oligohymenophorea</taxon>
        <taxon>Peniculida</taxon>
        <taxon>Parameciidae</taxon>
        <taxon>Paramecium</taxon>
    </lineage>
</organism>
<protein>
    <recommendedName>
        <fullName evidence="9">Acylamino-acid-releasing enzyme</fullName>
    </recommendedName>
</protein>
<feature type="domain" description="Peptidase S9 prolyl oligopeptidase catalytic" evidence="5">
    <location>
        <begin position="518"/>
        <end position="720"/>
    </location>
</feature>
<evidence type="ECO:0000259" key="5">
    <source>
        <dbReference type="Pfam" id="PF00326"/>
    </source>
</evidence>
<evidence type="ECO:0000256" key="2">
    <source>
        <dbReference type="ARBA" id="ARBA00010040"/>
    </source>
</evidence>
<evidence type="ECO:0000256" key="3">
    <source>
        <dbReference type="ARBA" id="ARBA00022490"/>
    </source>
</evidence>
<dbReference type="OrthoDB" id="294046at2759"/>
<dbReference type="Pfam" id="PF00326">
    <property type="entry name" value="Peptidase_S9"/>
    <property type="match status" value="1"/>
</dbReference>
<dbReference type="EMBL" id="CAJJDN010000077">
    <property type="protein sequence ID" value="CAD8102330.1"/>
    <property type="molecule type" value="Genomic_DNA"/>
</dbReference>
<dbReference type="Pfam" id="PF19283">
    <property type="entry name" value="APEH_N"/>
    <property type="match status" value="1"/>
</dbReference>
<keyword evidence="3" id="KW-0963">Cytoplasm</keyword>
<gene>
    <name evidence="7" type="ORF">PSON_ATCC_30995.1.T0770207</name>
</gene>
<keyword evidence="8" id="KW-1185">Reference proteome</keyword>
<dbReference type="AlphaFoldDB" id="A0A8S1PG77"/>
<evidence type="ECO:0000313" key="7">
    <source>
        <dbReference type="EMBL" id="CAD8102330.1"/>
    </source>
</evidence>
<evidence type="ECO:0000313" key="8">
    <source>
        <dbReference type="Proteomes" id="UP000692954"/>
    </source>
</evidence>
<sequence>MNCVKGYINVTKTIASQLQTIKKVNTIAKLQNNDYLVQMIISKKNITENSSLDYQNLYQLKLDGFHLLQRGSIVQQNLLTSFSNDKERFVKQQQITDEQEKPRQVIEIHEQGKLLFSINTQKYHEEILNNEMVGEPFIWNKKNNKVLYLAKGKNKETKTFFQVEKEEEIQQAWNYRKYEQSWGERMDNVEIFYLFMIDIEQQRLYKVQTPNNLFLTYPQFTENDEIILGGYKIHKEFKYGIVHCFNRESGIYLIEKPKLLELPEKGEVMDEQPLQLLSKHDISVKPLISPDYKKVLYLGSDYKHQHLCYLSLNMINLESKTVEELIGVKNENDLRQVREKTEKRDNIIGGICGFYDDLQLNFWSRDSNNFIYSSIVLGQQKIQCIDVNTKQIVNISHSEEQEVTHNCEIINYDKENDILYYTDENINQSPILTAVINAMDKQRKHIRNLDHFNIKVSKEKFVEEFVQSGEAEGFVWYLKDEEENLELRKFFNDRPLIVLAHGGPHGVIQSQYTQLRHILLQQGFILLAPNFSGSCSYGQNFIEALSGKIGELDAQEILDMINQVQQKFKTGKTFIMGGSYGGYLSALMGSKYHDKFNAAVIMNPVVNLPFMINITDIPEWGSSCALNRKHTWNLSTEDYKILIEKSPMLQPLRIPSLLLIGSKDRRCPYQQSLALRAQALEVGTEVQTYVYPNADHSLADSLNTGFDTFLKILLFLNEKL</sequence>
<dbReference type="InterPro" id="IPR045550">
    <property type="entry name" value="AARE_N"/>
</dbReference>
<dbReference type="InterPro" id="IPR001375">
    <property type="entry name" value="Peptidase_S9_cat"/>
</dbReference>
<dbReference type="Proteomes" id="UP000692954">
    <property type="component" value="Unassembled WGS sequence"/>
</dbReference>
<dbReference type="PANTHER" id="PTHR42776">
    <property type="entry name" value="SERINE PEPTIDASE S9 FAMILY MEMBER"/>
    <property type="match status" value="1"/>
</dbReference>